<dbReference type="NCBIfam" id="NF001199">
    <property type="entry name" value="PRK00164.2-1"/>
    <property type="match status" value="1"/>
</dbReference>
<feature type="binding site" evidence="12">
    <location>
        <position position="13"/>
    </location>
    <ligand>
        <name>GTP</name>
        <dbReference type="ChEBI" id="CHEBI:37565"/>
    </ligand>
</feature>
<feature type="domain" description="Radical SAM core" evidence="13">
    <location>
        <begin position="4"/>
        <end position="230"/>
    </location>
</feature>
<name>D7CKW7_SYNLT</name>
<comment type="subunit">
    <text evidence="12">Monomer and homodimer.</text>
</comment>
<dbReference type="SUPFAM" id="SSF102114">
    <property type="entry name" value="Radical SAM enzymes"/>
    <property type="match status" value="1"/>
</dbReference>
<evidence type="ECO:0000313" key="15">
    <source>
        <dbReference type="Proteomes" id="UP000000378"/>
    </source>
</evidence>
<keyword evidence="7 12" id="KW-0411">Iron-sulfur</keyword>
<organism evidence="14 15">
    <name type="scientific">Syntrophothermus lipocalidus (strain DSM 12680 / TGB-C1)</name>
    <dbReference type="NCBI Taxonomy" id="643648"/>
    <lineage>
        <taxon>Bacteria</taxon>
        <taxon>Bacillati</taxon>
        <taxon>Bacillota</taxon>
        <taxon>Clostridia</taxon>
        <taxon>Eubacteriales</taxon>
        <taxon>Syntrophomonadaceae</taxon>
        <taxon>Syntrophothermus</taxon>
    </lineage>
</organism>
<feature type="binding site" evidence="12">
    <location>
        <position position="27"/>
    </location>
    <ligand>
        <name>[4Fe-4S] cluster</name>
        <dbReference type="ChEBI" id="CHEBI:49883"/>
        <label>1</label>
        <note>4Fe-4S-S-AdoMet</note>
    </ligand>
</feature>
<reference evidence="15" key="1">
    <citation type="journal article" date="2010" name="Stand. Genomic Sci.">
        <title>Complete genome sequence of Syntrophothermus lipocalidus type strain (TGB-C1T).</title>
        <authorList>
            <consortium name="US DOE Joint Genome Institute (JGI-PGF)"/>
            <person name="Djao O."/>
            <person name="Zhang X."/>
            <person name="Lucas S."/>
            <person name="Lapidus A."/>
            <person name="Glavina Del Rio T."/>
            <person name="Nolan M."/>
            <person name="Tice H."/>
            <person name="Cheng J."/>
            <person name="Han C."/>
            <person name="Tapia R."/>
            <person name="Goodwin L."/>
            <person name="Pitluck S."/>
            <person name="Liolios K."/>
            <person name="Ivanova N."/>
            <person name="Mavromatis K."/>
            <person name="Mikhailova N."/>
            <person name="Ovchinnikova G."/>
            <person name="Pati A."/>
            <person name="Brambilla E."/>
            <person name="Chen A."/>
            <person name="Palaniappan K."/>
            <person name="Land M."/>
            <person name="Hauser L."/>
            <person name="Chang Y."/>
            <person name="Jeffries C."/>
            <person name="Rohde M."/>
            <person name="Sikorski J."/>
            <person name="Spring S."/>
            <person name="Goker M."/>
            <person name="Detter J."/>
            <person name="Woyke T."/>
            <person name="Bristow J."/>
            <person name="Eisen J."/>
            <person name="Markowitz V."/>
            <person name="Hugenholtz P."/>
            <person name="Kyrpides N."/>
            <person name="Klenk H."/>
        </authorList>
    </citation>
    <scope>NUCLEOTIDE SEQUENCE [LARGE SCALE GENOMIC DNA]</scope>
    <source>
        <strain evidence="15">DSM 12680 / TGB-C1</strain>
    </source>
</reference>
<evidence type="ECO:0000256" key="10">
    <source>
        <dbReference type="ARBA" id="ARBA00023239"/>
    </source>
</evidence>
<evidence type="ECO:0000313" key="14">
    <source>
        <dbReference type="EMBL" id="ADI01352.1"/>
    </source>
</evidence>
<feature type="binding site" evidence="12">
    <location>
        <position position="24"/>
    </location>
    <ligand>
        <name>[4Fe-4S] cluster</name>
        <dbReference type="ChEBI" id="CHEBI:49883"/>
        <label>1</label>
        <note>4Fe-4S-S-AdoMet</note>
    </ligand>
</feature>
<dbReference type="PANTHER" id="PTHR22960:SF0">
    <property type="entry name" value="MOLYBDENUM COFACTOR BIOSYNTHESIS PROTEIN 1"/>
    <property type="match status" value="1"/>
</dbReference>
<feature type="binding site" evidence="12">
    <location>
        <position position="253"/>
    </location>
    <ligand>
        <name>[4Fe-4S] cluster</name>
        <dbReference type="ChEBI" id="CHEBI:49883"/>
        <label>2</label>
        <note>4Fe-4S-substrate</note>
    </ligand>
</feature>
<dbReference type="NCBIfam" id="TIGR02666">
    <property type="entry name" value="moaA"/>
    <property type="match status" value="1"/>
</dbReference>
<dbReference type="GO" id="GO:1904047">
    <property type="term" value="F:S-adenosyl-L-methionine binding"/>
    <property type="evidence" value="ECO:0007669"/>
    <property type="project" value="UniProtKB-UniRule"/>
</dbReference>
<feature type="binding site" evidence="12">
    <location>
        <position position="20"/>
    </location>
    <ligand>
        <name>[4Fe-4S] cluster</name>
        <dbReference type="ChEBI" id="CHEBI:49883"/>
        <label>1</label>
        <note>4Fe-4S-S-AdoMet</note>
    </ligand>
</feature>
<dbReference type="AlphaFoldDB" id="D7CKW7"/>
<comment type="catalytic activity">
    <reaction evidence="11 12">
        <text>GTP + AH2 + S-adenosyl-L-methionine = (8S)-3',8-cyclo-7,8-dihydroguanosine 5'-triphosphate + 5'-deoxyadenosine + L-methionine + A + H(+)</text>
        <dbReference type="Rhea" id="RHEA:49576"/>
        <dbReference type="ChEBI" id="CHEBI:13193"/>
        <dbReference type="ChEBI" id="CHEBI:15378"/>
        <dbReference type="ChEBI" id="CHEBI:17319"/>
        <dbReference type="ChEBI" id="CHEBI:17499"/>
        <dbReference type="ChEBI" id="CHEBI:37565"/>
        <dbReference type="ChEBI" id="CHEBI:57844"/>
        <dbReference type="ChEBI" id="CHEBI:59789"/>
        <dbReference type="ChEBI" id="CHEBI:131766"/>
        <dbReference type="EC" id="4.1.99.22"/>
    </reaction>
</comment>
<feature type="binding site" evidence="12">
    <location>
        <position position="118"/>
    </location>
    <ligand>
        <name>S-adenosyl-L-methionine</name>
        <dbReference type="ChEBI" id="CHEBI:59789"/>
    </ligand>
</feature>
<feature type="binding site" evidence="12">
    <location>
        <position position="94"/>
    </location>
    <ligand>
        <name>GTP</name>
        <dbReference type="ChEBI" id="CHEBI:37565"/>
    </ligand>
</feature>
<dbReference type="CDD" id="cd01335">
    <property type="entry name" value="Radical_SAM"/>
    <property type="match status" value="1"/>
</dbReference>
<evidence type="ECO:0000259" key="13">
    <source>
        <dbReference type="PROSITE" id="PS51918"/>
    </source>
</evidence>
<feature type="binding site" evidence="12">
    <location>
        <position position="63"/>
    </location>
    <ligand>
        <name>GTP</name>
        <dbReference type="ChEBI" id="CHEBI:37565"/>
    </ligand>
</feature>
<dbReference type="InterPro" id="IPR010505">
    <property type="entry name" value="MoaA_twitch"/>
</dbReference>
<dbReference type="InterPro" id="IPR013483">
    <property type="entry name" value="MoaA"/>
</dbReference>
<feature type="binding site" evidence="12">
    <location>
        <position position="155"/>
    </location>
    <ligand>
        <name>GTP</name>
        <dbReference type="ChEBI" id="CHEBI:37565"/>
    </ligand>
</feature>
<dbReference type="PANTHER" id="PTHR22960">
    <property type="entry name" value="MOLYBDOPTERIN COFACTOR SYNTHESIS PROTEIN A"/>
    <property type="match status" value="1"/>
</dbReference>
<dbReference type="Pfam" id="PF04055">
    <property type="entry name" value="Radical_SAM"/>
    <property type="match status" value="1"/>
</dbReference>
<gene>
    <name evidence="12" type="primary">moaA</name>
    <name evidence="14" type="ordered locus">Slip_0568</name>
</gene>
<keyword evidence="9 12" id="KW-0501">Molybdenum cofactor biosynthesis</keyword>
<keyword evidence="6 12" id="KW-0408">Iron</keyword>
<evidence type="ECO:0000256" key="8">
    <source>
        <dbReference type="ARBA" id="ARBA00023134"/>
    </source>
</evidence>
<dbReference type="GO" id="GO:0061799">
    <property type="term" value="F:cyclic pyranopterin monophosphate synthase activity"/>
    <property type="evidence" value="ECO:0007669"/>
    <property type="project" value="TreeGrafter"/>
</dbReference>
<dbReference type="EMBL" id="CP002048">
    <property type="protein sequence ID" value="ADI01352.1"/>
    <property type="molecule type" value="Genomic_DNA"/>
</dbReference>
<keyword evidence="8 12" id="KW-0342">GTP-binding</keyword>
<feature type="binding site" evidence="12">
    <location>
        <position position="189"/>
    </location>
    <ligand>
        <name>S-adenosyl-L-methionine</name>
        <dbReference type="ChEBI" id="CHEBI:59789"/>
    </ligand>
</feature>
<reference evidence="14 15" key="2">
    <citation type="journal article" date="2010" name="Stand. Genomic Sci.">
        <title>Complete genome sequence of Syntrophothermus lipocalidus type strain (TGB-C1).</title>
        <authorList>
            <person name="Djao O.D."/>
            <person name="Zhang X."/>
            <person name="Lucas S."/>
            <person name="Lapidus A."/>
            <person name="Del Rio T.G."/>
            <person name="Nolan M."/>
            <person name="Tice H."/>
            <person name="Cheng J.F."/>
            <person name="Han C."/>
            <person name="Tapia R."/>
            <person name="Goodwin L."/>
            <person name="Pitluck S."/>
            <person name="Liolios K."/>
            <person name="Ivanova N."/>
            <person name="Mavromatis K."/>
            <person name="Mikhailova N."/>
            <person name="Ovchinnikova G."/>
            <person name="Pati A."/>
            <person name="Brambilla E."/>
            <person name="Chen A."/>
            <person name="Palaniappan K."/>
            <person name="Land M."/>
            <person name="Hauser L."/>
            <person name="Chang Y.J."/>
            <person name="Jeffries C.D."/>
            <person name="Rohde M."/>
            <person name="Sikorski J."/>
            <person name="Spring S."/>
            <person name="Goker M."/>
            <person name="Detter J.C."/>
            <person name="Woyke T."/>
            <person name="Bristow J."/>
            <person name="Eisen J.A."/>
            <person name="Markowitz V."/>
            <person name="Hugenholtz P."/>
            <person name="Kyrpides N.C."/>
            <person name="Klenk H.P."/>
        </authorList>
    </citation>
    <scope>NUCLEOTIDE SEQUENCE [LARGE SCALE GENOMIC DNA]</scope>
    <source>
        <strain evidence="15">DSM 12680 / TGB-C1</strain>
    </source>
</reference>
<dbReference type="RefSeq" id="WP_013174754.1">
    <property type="nucleotide sequence ID" value="NC_014220.1"/>
</dbReference>
<dbReference type="eggNOG" id="COG2896">
    <property type="taxonomic scope" value="Bacteria"/>
</dbReference>
<evidence type="ECO:0000256" key="9">
    <source>
        <dbReference type="ARBA" id="ARBA00023150"/>
    </source>
</evidence>
<keyword evidence="15" id="KW-1185">Reference proteome</keyword>
<dbReference type="Pfam" id="PF06463">
    <property type="entry name" value="Mob_synth_C"/>
    <property type="match status" value="1"/>
</dbReference>
<dbReference type="OrthoDB" id="9763993at2"/>
<dbReference type="SFLD" id="SFLDS00029">
    <property type="entry name" value="Radical_SAM"/>
    <property type="match status" value="1"/>
</dbReference>
<dbReference type="GO" id="GO:0005525">
    <property type="term" value="F:GTP binding"/>
    <property type="evidence" value="ECO:0007669"/>
    <property type="project" value="UniProtKB-UniRule"/>
</dbReference>
<dbReference type="STRING" id="643648.Slip_0568"/>
<evidence type="ECO:0000256" key="2">
    <source>
        <dbReference type="ARBA" id="ARBA00022485"/>
    </source>
</evidence>
<dbReference type="InterPro" id="IPR050105">
    <property type="entry name" value="MoCo_biosynth_MoaA/MoaC"/>
</dbReference>
<dbReference type="InterPro" id="IPR006638">
    <property type="entry name" value="Elp3/MiaA/NifB-like_rSAM"/>
</dbReference>
<dbReference type="HOGENOM" id="CLU_009273_0_1_9"/>
<comment type="function">
    <text evidence="12">Catalyzes the cyclization of GTP to (8S)-3',8-cyclo-7,8-dihydroguanosine 5'-triphosphate.</text>
</comment>
<evidence type="ECO:0000256" key="3">
    <source>
        <dbReference type="ARBA" id="ARBA00022691"/>
    </source>
</evidence>
<dbReference type="GO" id="GO:0061798">
    <property type="term" value="F:GTP 3',8'-cyclase activity"/>
    <property type="evidence" value="ECO:0007669"/>
    <property type="project" value="UniProtKB-UniRule"/>
</dbReference>
<dbReference type="PROSITE" id="PS01305">
    <property type="entry name" value="MOAA_NIFB_PQQE"/>
    <property type="match status" value="1"/>
</dbReference>
<sequence length="326" mass="37328">MLDSLGREINYLRVSVTDRCNLRCRYCMPEAGVELKPHSEILSLEEIHRIIKVGTRVGIRKVRLTGGEPLVRRNLSRLVQMIRTIDLIDDVAITTNGLLFPEMAGELKEAGLHRLNVSLDTMNPEKYSFITRNGSLKQALRAIETALALEFHPVKINTVVMRGINDDEIMDFCRLAYNHRLHVRFIEFMPVGELGFWSRDKVITCDEIQEMIKREYRLSPWKLSRGNGPAKSYRLEGGQGSIGFISPMSNHFCHECNRLRLTADGKLRGCLYDRTEIDLKQVLRQGGSDEEILQLFIKAINLKPNEHKMGQTSWGSKNRKMYQIGG</sequence>
<dbReference type="InterPro" id="IPR007197">
    <property type="entry name" value="rSAM"/>
</dbReference>
<evidence type="ECO:0000256" key="5">
    <source>
        <dbReference type="ARBA" id="ARBA00022741"/>
    </source>
</evidence>
<feature type="binding site" evidence="12">
    <location>
        <position position="256"/>
    </location>
    <ligand>
        <name>[4Fe-4S] cluster</name>
        <dbReference type="ChEBI" id="CHEBI:49883"/>
        <label>2</label>
        <note>4Fe-4S-substrate</note>
    </ligand>
</feature>
<dbReference type="Proteomes" id="UP000000378">
    <property type="component" value="Chromosome"/>
</dbReference>
<dbReference type="Gene3D" id="3.20.20.70">
    <property type="entry name" value="Aldolase class I"/>
    <property type="match status" value="1"/>
</dbReference>
<comment type="pathway">
    <text evidence="12">Cofactor biosynthesis; molybdopterin biosynthesis.</text>
</comment>
<keyword evidence="4 12" id="KW-0479">Metal-binding</keyword>
<dbReference type="InterPro" id="IPR058240">
    <property type="entry name" value="rSAM_sf"/>
</dbReference>
<comment type="similarity">
    <text evidence="12">Belongs to the radical SAM superfamily. MoaA family.</text>
</comment>
<dbReference type="GO" id="GO:0046872">
    <property type="term" value="F:metal ion binding"/>
    <property type="evidence" value="ECO:0007669"/>
    <property type="project" value="UniProtKB-KW"/>
</dbReference>
<dbReference type="HAMAP" id="MF_01225_B">
    <property type="entry name" value="MoaA_B"/>
    <property type="match status" value="1"/>
</dbReference>
<dbReference type="SFLD" id="SFLDG01386">
    <property type="entry name" value="main_SPASM_domain-containing"/>
    <property type="match status" value="1"/>
</dbReference>
<evidence type="ECO:0000256" key="11">
    <source>
        <dbReference type="ARBA" id="ARBA00048697"/>
    </source>
</evidence>
<protein>
    <recommendedName>
        <fullName evidence="1 12">GTP 3',8-cyclase</fullName>
        <ecNumber evidence="1 12">4.1.99.22</ecNumber>
    </recommendedName>
    <alternativeName>
        <fullName evidence="12">Molybdenum cofactor biosynthesis protein A</fullName>
    </alternativeName>
</protein>
<evidence type="ECO:0000256" key="4">
    <source>
        <dbReference type="ARBA" id="ARBA00022723"/>
    </source>
</evidence>
<dbReference type="InterPro" id="IPR040064">
    <property type="entry name" value="MoaA-like"/>
</dbReference>
<comment type="cofactor">
    <cofactor evidence="12">
        <name>[4Fe-4S] cluster</name>
        <dbReference type="ChEBI" id="CHEBI:49883"/>
    </cofactor>
    <text evidence="12">Binds 2 [4Fe-4S] clusters. Binds 1 [4Fe-4S] cluster coordinated with 3 cysteines and an exchangeable S-adenosyl-L-methionine and 1 [4Fe-4S] cluster coordinated with 3 cysteines and the GTP-derived substrate.</text>
</comment>
<keyword evidence="5 12" id="KW-0547">Nucleotide-binding</keyword>
<dbReference type="EC" id="4.1.99.22" evidence="1 12"/>
<dbReference type="UniPathway" id="UPA00344"/>
<evidence type="ECO:0000256" key="1">
    <source>
        <dbReference type="ARBA" id="ARBA00012167"/>
    </source>
</evidence>
<dbReference type="KEGG" id="slp:Slip_0568"/>
<dbReference type="SFLD" id="SFLDG01067">
    <property type="entry name" value="SPASM/twitch_domain_containing"/>
    <property type="match status" value="1"/>
</dbReference>
<evidence type="ECO:0000256" key="6">
    <source>
        <dbReference type="ARBA" id="ARBA00023004"/>
    </source>
</evidence>
<keyword evidence="2 12" id="KW-0004">4Fe-4S</keyword>
<proteinExistence type="inferred from homology"/>
<dbReference type="CDD" id="cd21117">
    <property type="entry name" value="Twitch_MoaA"/>
    <property type="match status" value="1"/>
</dbReference>
<dbReference type="PROSITE" id="PS51918">
    <property type="entry name" value="RADICAL_SAM"/>
    <property type="match status" value="1"/>
</dbReference>
<keyword evidence="10 12" id="KW-0456">Lyase</keyword>
<feature type="binding site" evidence="12">
    <location>
        <position position="26"/>
    </location>
    <ligand>
        <name>S-adenosyl-L-methionine</name>
        <dbReference type="ChEBI" id="CHEBI:59789"/>
    </ligand>
</feature>
<feature type="binding site" evidence="12">
    <location>
        <begin position="258"/>
        <end position="260"/>
    </location>
    <ligand>
        <name>GTP</name>
        <dbReference type="ChEBI" id="CHEBI:37565"/>
    </ligand>
</feature>
<dbReference type="SMART" id="SM00729">
    <property type="entry name" value="Elp3"/>
    <property type="match status" value="1"/>
</dbReference>
<feature type="binding site" evidence="12">
    <location>
        <position position="67"/>
    </location>
    <ligand>
        <name>S-adenosyl-L-methionine</name>
        <dbReference type="ChEBI" id="CHEBI:59789"/>
    </ligand>
</feature>
<keyword evidence="3 12" id="KW-0949">S-adenosyl-L-methionine</keyword>
<evidence type="ECO:0000256" key="7">
    <source>
        <dbReference type="ARBA" id="ARBA00023014"/>
    </source>
</evidence>
<dbReference type="GO" id="GO:0006777">
    <property type="term" value="P:Mo-molybdopterin cofactor biosynthetic process"/>
    <property type="evidence" value="ECO:0007669"/>
    <property type="project" value="UniProtKB-UniRule"/>
</dbReference>
<dbReference type="GO" id="GO:0051539">
    <property type="term" value="F:4 iron, 4 sulfur cluster binding"/>
    <property type="evidence" value="ECO:0007669"/>
    <property type="project" value="UniProtKB-UniRule"/>
</dbReference>
<dbReference type="InterPro" id="IPR000385">
    <property type="entry name" value="MoaA_NifB_PqqE_Fe-S-bd_CS"/>
</dbReference>
<accession>D7CKW7</accession>
<evidence type="ECO:0000256" key="12">
    <source>
        <dbReference type="HAMAP-Rule" id="MF_01225"/>
    </source>
</evidence>
<feature type="binding site" evidence="12">
    <location>
        <position position="270"/>
    </location>
    <ligand>
        <name>[4Fe-4S] cluster</name>
        <dbReference type="ChEBI" id="CHEBI:49883"/>
        <label>2</label>
        <note>4Fe-4S-substrate</note>
    </ligand>
</feature>
<dbReference type="InterPro" id="IPR013785">
    <property type="entry name" value="Aldolase_TIM"/>
</dbReference>
<dbReference type="SFLD" id="SFLDG01383">
    <property type="entry name" value="cyclic_pyranopterin_phosphate"/>
    <property type="match status" value="1"/>
</dbReference>